<proteinExistence type="predicted"/>
<dbReference type="EMBL" id="JAGMWT010000033">
    <property type="protein sequence ID" value="KAH7109272.1"/>
    <property type="molecule type" value="Genomic_DNA"/>
</dbReference>
<protein>
    <submittedName>
        <fullName evidence="1">Uncharacterized protein</fullName>
    </submittedName>
</protein>
<feature type="non-terminal residue" evidence="1">
    <location>
        <position position="192"/>
    </location>
</feature>
<dbReference type="OrthoDB" id="62952at2759"/>
<gene>
    <name evidence="1" type="ORF">B0J11DRAFT_415382</name>
</gene>
<keyword evidence="2" id="KW-1185">Reference proteome</keyword>
<evidence type="ECO:0000313" key="2">
    <source>
        <dbReference type="Proteomes" id="UP000700596"/>
    </source>
</evidence>
<comment type="caution">
    <text evidence="1">The sequence shown here is derived from an EMBL/GenBank/DDBJ whole genome shotgun (WGS) entry which is preliminary data.</text>
</comment>
<evidence type="ECO:0000313" key="1">
    <source>
        <dbReference type="EMBL" id="KAH7109272.1"/>
    </source>
</evidence>
<dbReference type="AlphaFoldDB" id="A0A9P9CYN7"/>
<dbReference type="Proteomes" id="UP000700596">
    <property type="component" value="Unassembled WGS sequence"/>
</dbReference>
<feature type="non-terminal residue" evidence="1">
    <location>
        <position position="1"/>
    </location>
</feature>
<reference evidence="1" key="1">
    <citation type="journal article" date="2021" name="Nat. Commun.">
        <title>Genetic determinants of endophytism in the Arabidopsis root mycobiome.</title>
        <authorList>
            <person name="Mesny F."/>
            <person name="Miyauchi S."/>
            <person name="Thiergart T."/>
            <person name="Pickel B."/>
            <person name="Atanasova L."/>
            <person name="Karlsson M."/>
            <person name="Huettel B."/>
            <person name="Barry K.W."/>
            <person name="Haridas S."/>
            <person name="Chen C."/>
            <person name="Bauer D."/>
            <person name="Andreopoulos W."/>
            <person name="Pangilinan J."/>
            <person name="LaButti K."/>
            <person name="Riley R."/>
            <person name="Lipzen A."/>
            <person name="Clum A."/>
            <person name="Drula E."/>
            <person name="Henrissat B."/>
            <person name="Kohler A."/>
            <person name="Grigoriev I.V."/>
            <person name="Martin F.M."/>
            <person name="Hacquard S."/>
        </authorList>
    </citation>
    <scope>NUCLEOTIDE SEQUENCE</scope>
    <source>
        <strain evidence="1">MPI-CAGE-CH-0243</strain>
    </source>
</reference>
<sequence length="192" mass="21813">FMKIPGELRNMVYNELFFNDGHTFKVDYSLATKIAMLSTSRLYRMEAGSFFYSRAHLVIPDYFSPARSSGSTILPPVTDAYVHRLKRVTLSVRSSYSRHIIARRSATLIGSLAKTGATFDEVNIAIQRAHAVGLTRLLNTRFDDSILPMAHPIVHSLIQLFKARVSKIIRIYLSSAWFSVSVAYHLEHTFRT</sequence>
<name>A0A9P9CYN7_9PLEO</name>
<accession>A0A9P9CYN7</accession>
<organism evidence="1 2">
    <name type="scientific">Dendryphion nanum</name>
    <dbReference type="NCBI Taxonomy" id="256645"/>
    <lineage>
        <taxon>Eukaryota</taxon>
        <taxon>Fungi</taxon>
        <taxon>Dikarya</taxon>
        <taxon>Ascomycota</taxon>
        <taxon>Pezizomycotina</taxon>
        <taxon>Dothideomycetes</taxon>
        <taxon>Pleosporomycetidae</taxon>
        <taxon>Pleosporales</taxon>
        <taxon>Torulaceae</taxon>
        <taxon>Dendryphion</taxon>
    </lineage>
</organism>